<evidence type="ECO:0000256" key="3">
    <source>
        <dbReference type="SAM" id="MobiDB-lite"/>
    </source>
</evidence>
<accession>A0A2W5XT72</accession>
<feature type="region of interest" description="Disordered" evidence="3">
    <location>
        <begin position="94"/>
        <end position="114"/>
    </location>
</feature>
<evidence type="ECO:0000256" key="4">
    <source>
        <dbReference type="SAM" id="Phobius"/>
    </source>
</evidence>
<keyword evidence="4" id="KW-0472">Membrane</keyword>
<feature type="active site" description="Acyl-thioester intermediate" evidence="2">
    <location>
        <position position="245"/>
    </location>
</feature>
<evidence type="ECO:0000313" key="5">
    <source>
        <dbReference type="EMBL" id="PZR53228.1"/>
    </source>
</evidence>
<dbReference type="InterPro" id="IPR042003">
    <property type="entry name" value="Sortase_E"/>
</dbReference>
<proteinExistence type="predicted"/>
<reference evidence="5 6" key="1">
    <citation type="submission" date="2018-06" db="EMBL/GenBank/DDBJ databases">
        <title>Whole genome sequencing of a novel hydrocarbon degrading bacterial strain, PW21 isolated from oil contaminated produced water sample.</title>
        <authorList>
            <person name="Nagkirti P."/>
            <person name="Shaikh A."/>
            <person name="Gowdaman V."/>
            <person name="Engineer A.E."/>
            <person name="Dagar S."/>
            <person name="Dhakephalkar P.K."/>
        </authorList>
    </citation>
    <scope>NUCLEOTIDE SEQUENCE [LARGE SCALE GENOMIC DNA]</scope>
    <source>
        <strain evidence="5 6">PW21</strain>
    </source>
</reference>
<dbReference type="InterPro" id="IPR005754">
    <property type="entry name" value="Sortase"/>
</dbReference>
<sequence length="289" mass="31489">MAVPAPRGYVPRHATPPAALRRSAAPARRNTPPRRARRGAPRESAGSIVIGVLGELLITAGVLLGLFVAWQLWWTDVVAVREQAQILESLEWTPPPVEAPQAPTEHREAPPQEPVPPVGDVFAQVYVPKWGSDYVAPIAEGVDKEKILDRIGVGHYPGTAMPGELGNFATAGHRTTYGKPYHLVHELQPGDPIVVRTQSTWYVYRVTEHQIVLPQQVEVISPVPGLKPGDPLPELTKRYMTMTACHPMYSARERYIVHAELDYWTPVSEGVPTQLTEAGVNVVGAGGGA</sequence>
<evidence type="ECO:0000256" key="2">
    <source>
        <dbReference type="PIRSR" id="PIRSR605754-1"/>
    </source>
</evidence>
<protein>
    <submittedName>
        <fullName evidence="5">Class E sortase</fullName>
    </submittedName>
</protein>
<keyword evidence="4" id="KW-1133">Transmembrane helix</keyword>
<dbReference type="InterPro" id="IPR023365">
    <property type="entry name" value="Sortase_dom-sf"/>
</dbReference>
<feature type="active site" description="Proton donor/acceptor" evidence="2">
    <location>
        <position position="173"/>
    </location>
</feature>
<dbReference type="CDD" id="cd05830">
    <property type="entry name" value="Sortase_E"/>
    <property type="match status" value="1"/>
</dbReference>
<organism evidence="5 6">
    <name type="scientific">Xylanimonas oleitrophica</name>
    <dbReference type="NCBI Taxonomy" id="2607479"/>
    <lineage>
        <taxon>Bacteria</taxon>
        <taxon>Bacillati</taxon>
        <taxon>Actinomycetota</taxon>
        <taxon>Actinomycetes</taxon>
        <taxon>Micrococcales</taxon>
        <taxon>Promicromonosporaceae</taxon>
        <taxon>Xylanimonas</taxon>
    </lineage>
</organism>
<name>A0A2W5XT72_9MICO</name>
<dbReference type="Proteomes" id="UP000248783">
    <property type="component" value="Unassembled WGS sequence"/>
</dbReference>
<evidence type="ECO:0000256" key="1">
    <source>
        <dbReference type="ARBA" id="ARBA00022801"/>
    </source>
</evidence>
<evidence type="ECO:0000313" key="6">
    <source>
        <dbReference type="Proteomes" id="UP000248783"/>
    </source>
</evidence>
<keyword evidence="4" id="KW-0812">Transmembrane</keyword>
<dbReference type="EMBL" id="QKWH01000005">
    <property type="protein sequence ID" value="PZR53228.1"/>
    <property type="molecule type" value="Genomic_DNA"/>
</dbReference>
<dbReference type="NCBIfam" id="NF033747">
    <property type="entry name" value="class_E_sortase"/>
    <property type="match status" value="1"/>
</dbReference>
<dbReference type="GO" id="GO:0016787">
    <property type="term" value="F:hydrolase activity"/>
    <property type="evidence" value="ECO:0007669"/>
    <property type="project" value="UniProtKB-KW"/>
</dbReference>
<keyword evidence="1" id="KW-0378">Hydrolase</keyword>
<dbReference type="InterPro" id="IPR053465">
    <property type="entry name" value="Sortase_Class_E"/>
</dbReference>
<feature type="region of interest" description="Disordered" evidence="3">
    <location>
        <begin position="1"/>
        <end position="41"/>
    </location>
</feature>
<keyword evidence="6" id="KW-1185">Reference proteome</keyword>
<dbReference type="Pfam" id="PF04203">
    <property type="entry name" value="Sortase"/>
    <property type="match status" value="1"/>
</dbReference>
<dbReference type="SUPFAM" id="SSF63817">
    <property type="entry name" value="Sortase"/>
    <property type="match status" value="1"/>
</dbReference>
<comment type="caution">
    <text evidence="5">The sequence shown here is derived from an EMBL/GenBank/DDBJ whole genome shotgun (WGS) entry which is preliminary data.</text>
</comment>
<feature type="transmembrane region" description="Helical" evidence="4">
    <location>
        <begin position="45"/>
        <end position="73"/>
    </location>
</feature>
<gene>
    <name evidence="5" type="ORF">DNL40_09285</name>
</gene>
<dbReference type="AlphaFoldDB" id="A0A2W5XT72"/>
<dbReference type="Gene3D" id="2.40.260.10">
    <property type="entry name" value="Sortase"/>
    <property type="match status" value="1"/>
</dbReference>
<feature type="compositionally biased region" description="Low complexity" evidence="3">
    <location>
        <begin position="15"/>
        <end position="30"/>
    </location>
</feature>